<gene>
    <name evidence="2" type="ORF">NADRNF5_0922</name>
</gene>
<sequence>MDDGDFVIFLRMLSKKGFLETLFHINDKKDVHYNELQKYLMKKKIVSSQASVTIILNGLTNLGLLDRFIIDGKPPRTSYSISKAGKSVLTQLSNLKKTL</sequence>
<keyword evidence="3" id="KW-1185">Reference proteome</keyword>
<dbReference type="InterPro" id="IPR002577">
    <property type="entry name" value="HTH_HxlR"/>
</dbReference>
<reference evidence="2 3" key="2">
    <citation type="journal article" date="2016" name="ISME J.">
        <title>Physiological and genomic characterization of two novel marine thaumarchaeal strains indicates niche differentiation.</title>
        <authorList>
            <person name="Bayer B."/>
            <person name="Vojvoda J."/>
            <person name="Offre P."/>
            <person name="Alves R.J."/>
            <person name="Elisabeth N.H."/>
            <person name="Garcia J.A."/>
            <person name="Volland J.M."/>
            <person name="Srivastava A."/>
            <person name="Schleper C."/>
            <person name="Herndl G.J."/>
        </authorList>
    </citation>
    <scope>NUCLEOTIDE SEQUENCE [LARGE SCALE GENOMIC DNA]</scope>
    <source>
        <strain evidence="2 3">NF5</strain>
    </source>
</reference>
<accession>A0A0D5C1L1</accession>
<dbReference type="GeneID" id="24820144"/>
<dbReference type="Proteomes" id="UP000032408">
    <property type="component" value="Chromosome"/>
</dbReference>
<dbReference type="HOGENOM" id="CLU_2313654_0_0_2"/>
<proteinExistence type="predicted"/>
<dbReference type="AlphaFoldDB" id="A0A0D5C1L1"/>
<evidence type="ECO:0000313" key="3">
    <source>
        <dbReference type="Proteomes" id="UP000032408"/>
    </source>
</evidence>
<dbReference type="EMBL" id="CP011070">
    <property type="protein sequence ID" value="AJW70616.1"/>
    <property type="molecule type" value="Genomic_DNA"/>
</dbReference>
<dbReference type="KEGG" id="nin:NADRNF5_0922"/>
<dbReference type="STRING" id="1580092.NADRNF5_0922"/>
<dbReference type="SUPFAM" id="SSF46785">
    <property type="entry name" value="Winged helix' DNA-binding domain"/>
    <property type="match status" value="1"/>
</dbReference>
<evidence type="ECO:0000313" key="2">
    <source>
        <dbReference type="EMBL" id="AJW70616.1"/>
    </source>
</evidence>
<dbReference type="InterPro" id="IPR036388">
    <property type="entry name" value="WH-like_DNA-bd_sf"/>
</dbReference>
<dbReference type="OrthoDB" id="376044at2157"/>
<dbReference type="InterPro" id="IPR036390">
    <property type="entry name" value="WH_DNA-bd_sf"/>
</dbReference>
<evidence type="ECO:0000259" key="1">
    <source>
        <dbReference type="Pfam" id="PF01638"/>
    </source>
</evidence>
<protein>
    <recommendedName>
        <fullName evidence="1">HTH hxlR-type domain-containing protein</fullName>
    </recommendedName>
</protein>
<organism evidence="2 3">
    <name type="scientific">Nitrosopumilus adriaticus</name>
    <dbReference type="NCBI Taxonomy" id="1580092"/>
    <lineage>
        <taxon>Archaea</taxon>
        <taxon>Nitrososphaerota</taxon>
        <taxon>Nitrososphaeria</taxon>
        <taxon>Nitrosopumilales</taxon>
        <taxon>Nitrosopumilaceae</taxon>
        <taxon>Nitrosopumilus</taxon>
    </lineage>
</organism>
<dbReference type="Gene3D" id="1.10.10.10">
    <property type="entry name" value="Winged helix-like DNA-binding domain superfamily/Winged helix DNA-binding domain"/>
    <property type="match status" value="1"/>
</dbReference>
<name>A0A0D5C1L1_9ARCH</name>
<dbReference type="RefSeq" id="WP_048115965.1">
    <property type="nucleotide sequence ID" value="NZ_CP011070.1"/>
</dbReference>
<feature type="domain" description="HTH hxlR-type" evidence="1">
    <location>
        <begin position="32"/>
        <end position="97"/>
    </location>
</feature>
<reference evidence="3" key="1">
    <citation type="submission" date="2015-03" db="EMBL/GenBank/DDBJ databases">
        <title>Characterization of two novel Thaumarchaeota isolated from the Northern Adriatic Sea.</title>
        <authorList>
            <person name="Bayer B."/>
            <person name="Vojvoda J."/>
            <person name="Offre P."/>
            <person name="Srivastava A."/>
            <person name="Elisabeth N."/>
            <person name="Garcia J.A.L."/>
            <person name="Schleper C."/>
            <person name="Herndl G.J."/>
        </authorList>
    </citation>
    <scope>NUCLEOTIDE SEQUENCE [LARGE SCALE GENOMIC DNA]</scope>
    <source>
        <strain evidence="3">NF5</strain>
    </source>
</reference>
<dbReference type="Pfam" id="PF01638">
    <property type="entry name" value="HxlR"/>
    <property type="match status" value="1"/>
</dbReference>